<evidence type="ECO:0000313" key="2">
    <source>
        <dbReference type="Proteomes" id="UP001500063"/>
    </source>
</evidence>
<comment type="caution">
    <text evidence="1">The sequence shown here is derived from an EMBL/GenBank/DDBJ whole genome shotgun (WGS) entry which is preliminary data.</text>
</comment>
<organism evidence="1 2">
    <name type="scientific">Streptomyces blastmyceticus</name>
    <dbReference type="NCBI Taxonomy" id="68180"/>
    <lineage>
        <taxon>Bacteria</taxon>
        <taxon>Bacillati</taxon>
        <taxon>Actinomycetota</taxon>
        <taxon>Actinomycetes</taxon>
        <taxon>Kitasatosporales</taxon>
        <taxon>Streptomycetaceae</taxon>
        <taxon>Streptomyces</taxon>
    </lineage>
</organism>
<dbReference type="EMBL" id="BAAABW010000028">
    <property type="protein sequence ID" value="GAA0372316.1"/>
    <property type="molecule type" value="Genomic_DNA"/>
</dbReference>
<dbReference type="RefSeq" id="WP_344122508.1">
    <property type="nucleotide sequence ID" value="NZ_BAAABW010000028.1"/>
</dbReference>
<protein>
    <submittedName>
        <fullName evidence="1">Uncharacterized protein</fullName>
    </submittedName>
</protein>
<dbReference type="Proteomes" id="UP001500063">
    <property type="component" value="Unassembled WGS sequence"/>
</dbReference>
<keyword evidence="2" id="KW-1185">Reference proteome</keyword>
<accession>A0ABP3HJL8</accession>
<name>A0ABP3HJL8_9ACTN</name>
<gene>
    <name evidence="1" type="ORF">GCM10010319_58130</name>
</gene>
<evidence type="ECO:0000313" key="1">
    <source>
        <dbReference type="EMBL" id="GAA0372316.1"/>
    </source>
</evidence>
<proteinExistence type="predicted"/>
<reference evidence="2" key="1">
    <citation type="journal article" date="2019" name="Int. J. Syst. Evol. Microbiol.">
        <title>The Global Catalogue of Microorganisms (GCM) 10K type strain sequencing project: providing services to taxonomists for standard genome sequencing and annotation.</title>
        <authorList>
            <consortium name="The Broad Institute Genomics Platform"/>
            <consortium name="The Broad Institute Genome Sequencing Center for Infectious Disease"/>
            <person name="Wu L."/>
            <person name="Ma J."/>
        </authorList>
    </citation>
    <scope>NUCLEOTIDE SEQUENCE [LARGE SCALE GENOMIC DNA]</scope>
    <source>
        <strain evidence="2">JCM 4565</strain>
    </source>
</reference>
<sequence>MCTPEARVNAITARLSAVGLTPRVTDHDTYTHIETEVPDQVPAESWREFLAALVAADWWGIAIGSRSGRTAWAAVNKETPATASTVRGHGHQP</sequence>